<feature type="coiled-coil region" evidence="5">
    <location>
        <begin position="97"/>
        <end position="159"/>
    </location>
</feature>
<dbReference type="eggNOG" id="KOG3565">
    <property type="taxonomic scope" value="Eukaryota"/>
</dbReference>
<dbReference type="InterPro" id="IPR036028">
    <property type="entry name" value="SH3-like_dom_sf"/>
</dbReference>
<evidence type="ECO:0000256" key="6">
    <source>
        <dbReference type="SAM" id="MobiDB-lite"/>
    </source>
</evidence>
<feature type="domain" description="SH3" evidence="7">
    <location>
        <begin position="460"/>
        <end position="520"/>
    </location>
</feature>
<evidence type="ECO:0000313" key="9">
    <source>
        <dbReference type="EMBL" id="EDO47148.1"/>
    </source>
</evidence>
<evidence type="ECO:0000256" key="2">
    <source>
        <dbReference type="ARBA" id="ARBA00023054"/>
    </source>
</evidence>
<dbReference type="SMART" id="SM00326">
    <property type="entry name" value="SH3"/>
    <property type="match status" value="1"/>
</dbReference>
<dbReference type="SUPFAM" id="SSF50044">
    <property type="entry name" value="SH3-domain"/>
    <property type="match status" value="1"/>
</dbReference>
<feature type="region of interest" description="Disordered" evidence="6">
    <location>
        <begin position="411"/>
        <end position="458"/>
    </location>
</feature>
<dbReference type="InterPro" id="IPR027267">
    <property type="entry name" value="AH/BAR_dom_sf"/>
</dbReference>
<dbReference type="OrthoDB" id="8783038at2759"/>
<dbReference type="Gene3D" id="6.10.140.470">
    <property type="match status" value="1"/>
</dbReference>
<dbReference type="PROSITE" id="PS51741">
    <property type="entry name" value="F_BAR"/>
    <property type="match status" value="1"/>
</dbReference>
<feature type="region of interest" description="Disordered" evidence="6">
    <location>
        <begin position="287"/>
        <end position="310"/>
    </location>
</feature>
<dbReference type="OMA" id="YADGWWE"/>
<reference evidence="9 10" key="1">
    <citation type="journal article" date="2007" name="Science">
        <title>Sea anemone genome reveals ancestral eumetazoan gene repertoire and genomic organization.</title>
        <authorList>
            <person name="Putnam N.H."/>
            <person name="Srivastava M."/>
            <person name="Hellsten U."/>
            <person name="Dirks B."/>
            <person name="Chapman J."/>
            <person name="Salamov A."/>
            <person name="Terry A."/>
            <person name="Shapiro H."/>
            <person name="Lindquist E."/>
            <person name="Kapitonov V.V."/>
            <person name="Jurka J."/>
            <person name="Genikhovich G."/>
            <person name="Grigoriev I.V."/>
            <person name="Lucas S.M."/>
            <person name="Steele R.E."/>
            <person name="Finnerty J.R."/>
            <person name="Technau U."/>
            <person name="Martindale M.Q."/>
            <person name="Rokhsar D.S."/>
        </authorList>
    </citation>
    <scope>NUCLEOTIDE SEQUENCE [LARGE SCALE GENOMIC DNA]</scope>
    <source>
        <strain evidence="10">CH2 X CH6</strain>
    </source>
</reference>
<dbReference type="Pfam" id="PF00018">
    <property type="entry name" value="SH3_1"/>
    <property type="match status" value="1"/>
</dbReference>
<dbReference type="InterPro" id="IPR001060">
    <property type="entry name" value="FCH_dom"/>
</dbReference>
<feature type="compositionally biased region" description="Polar residues" evidence="6">
    <location>
        <begin position="289"/>
        <end position="300"/>
    </location>
</feature>
<evidence type="ECO:0000256" key="3">
    <source>
        <dbReference type="PROSITE-ProRule" id="PRU00192"/>
    </source>
</evidence>
<feature type="compositionally biased region" description="Pro residues" evidence="6">
    <location>
        <begin position="425"/>
        <end position="442"/>
    </location>
</feature>
<organism evidence="9 10">
    <name type="scientific">Nematostella vectensis</name>
    <name type="common">Starlet sea anemone</name>
    <dbReference type="NCBI Taxonomy" id="45351"/>
    <lineage>
        <taxon>Eukaryota</taxon>
        <taxon>Metazoa</taxon>
        <taxon>Cnidaria</taxon>
        <taxon>Anthozoa</taxon>
        <taxon>Hexacorallia</taxon>
        <taxon>Actiniaria</taxon>
        <taxon>Edwardsiidae</taxon>
        <taxon>Nematostella</taxon>
    </lineage>
</organism>
<dbReference type="HOGENOM" id="CLU_023320_2_0_1"/>
<evidence type="ECO:0000259" key="7">
    <source>
        <dbReference type="PROSITE" id="PS50002"/>
    </source>
</evidence>
<protein>
    <submittedName>
        <fullName evidence="9">Uncharacterized protein</fullName>
    </submittedName>
</protein>
<dbReference type="Gene3D" id="2.30.30.40">
    <property type="entry name" value="SH3 Domains"/>
    <property type="match status" value="1"/>
</dbReference>
<dbReference type="EMBL" id="DS469521">
    <property type="protein sequence ID" value="EDO47148.1"/>
    <property type="molecule type" value="Genomic_DNA"/>
</dbReference>
<dbReference type="PANTHER" id="PTHR15735">
    <property type="entry name" value="FCH AND DOUBLE SH3 DOMAINS PROTEIN"/>
    <property type="match status" value="1"/>
</dbReference>
<dbReference type="PANTHER" id="PTHR15735:SF12">
    <property type="entry name" value="CDC42-INTERACTING PROTEIN 4, ISOFORM B"/>
    <property type="match status" value="1"/>
</dbReference>
<dbReference type="InterPro" id="IPR001452">
    <property type="entry name" value="SH3_domain"/>
</dbReference>
<feature type="domain" description="F-BAR" evidence="8">
    <location>
        <begin position="1"/>
        <end position="262"/>
    </location>
</feature>
<dbReference type="InterPro" id="IPR031160">
    <property type="entry name" value="F_BAR_dom"/>
</dbReference>
<dbReference type="PROSITE" id="PS50002">
    <property type="entry name" value="SH3"/>
    <property type="match status" value="1"/>
</dbReference>
<dbReference type="Gene3D" id="1.20.1270.60">
    <property type="entry name" value="Arfaptin homology (AH) domain/BAR domain"/>
    <property type="match status" value="1"/>
</dbReference>
<evidence type="ECO:0000256" key="4">
    <source>
        <dbReference type="PROSITE-ProRule" id="PRU01077"/>
    </source>
</evidence>
<dbReference type="CDD" id="cd11619">
    <property type="entry name" value="HR1_CIP4-like"/>
    <property type="match status" value="1"/>
</dbReference>
<dbReference type="CDD" id="cd07653">
    <property type="entry name" value="F-BAR_CIP4-like"/>
    <property type="match status" value="1"/>
</dbReference>
<evidence type="ECO:0000313" key="10">
    <source>
        <dbReference type="Proteomes" id="UP000001593"/>
    </source>
</evidence>
<keyword evidence="10" id="KW-1185">Reference proteome</keyword>
<dbReference type="InterPro" id="IPR057870">
    <property type="entry name" value="HR1_TOCA"/>
</dbReference>
<accession>A7RMS6</accession>
<keyword evidence="1 3" id="KW-0728">SH3 domain</keyword>
<name>A7RMS6_NEMVE</name>
<dbReference type="SUPFAM" id="SSF103657">
    <property type="entry name" value="BAR/IMD domain-like"/>
    <property type="match status" value="1"/>
</dbReference>
<dbReference type="STRING" id="45351.A7RMS6"/>
<gene>
    <name evidence="9" type="ORF">NEMVEDRAFT_v1g160673</name>
</gene>
<dbReference type="CDD" id="cd11911">
    <property type="entry name" value="SH3_CIP4-like"/>
    <property type="match status" value="1"/>
</dbReference>
<dbReference type="Pfam" id="PF00611">
    <property type="entry name" value="FCH"/>
    <property type="match status" value="1"/>
</dbReference>
<dbReference type="KEGG" id="nve:5519298"/>
<dbReference type="SMART" id="SM00055">
    <property type="entry name" value="FCH"/>
    <property type="match status" value="1"/>
</dbReference>
<evidence type="ECO:0000259" key="8">
    <source>
        <dbReference type="PROSITE" id="PS51741"/>
    </source>
</evidence>
<dbReference type="Pfam" id="PF25610">
    <property type="entry name" value="HR1_TOCA"/>
    <property type="match status" value="1"/>
</dbReference>
<dbReference type="InParanoid" id="A7RMS6"/>
<dbReference type="PhylomeDB" id="A7RMS6"/>
<evidence type="ECO:0000256" key="5">
    <source>
        <dbReference type="SAM" id="Coils"/>
    </source>
</evidence>
<keyword evidence="2 4" id="KW-0175">Coiled coil</keyword>
<dbReference type="AlphaFoldDB" id="A7RMS6"/>
<evidence type="ECO:0000256" key="1">
    <source>
        <dbReference type="ARBA" id="ARBA00022443"/>
    </source>
</evidence>
<sequence length="520" mass="59216">MTWGKELWDQFELVKEHTHNGIEYVDRVYKFVKERSSIEANYARELRKLAKNFQPKKKAEEELKFTFHKGFFDVVKETDDIAGQHELIVENLNSSVLKELQDLHSELKTDRKKHILEGIKVQDALQQSMKMLDGSKKAYEKAKSEAEQALAAFQRADQDMSMTKLQVEKFKGTSMEKGQAADRARDEYRNQLEKTNSKQTLHYSSEMPAVFSELQTMEENRIKRVGELLTEYSDIECRVMPIVQTCLDNIKKVAASFNGPQDSLLLIEQNRTALQPPGDIEFEEFGKAQTIQRPGQSTTPKDSNKKKGKSKNFFRKLKKVEGDGNDFQSLPPGQKIRICKKKVSEYESQFSQLQASREAMVKMVGVYQQNPALGDVASVEQQLAENAKELDTVGDELFKYQSYLAILENKEAPPKPQKYSKSAVQPPPAPVDEQQPGPPPAPSLLVPPMEEADVEDGEFDEEQRCKILYDFQGTNEGELAVTQGEVLAVMEMDLDNSGWTRLCRDQDEGYVPTAYIEMLE</sequence>
<proteinExistence type="predicted"/>
<dbReference type="Proteomes" id="UP000001593">
    <property type="component" value="Unassembled WGS sequence"/>
</dbReference>